<evidence type="ECO:0000313" key="8">
    <source>
        <dbReference type="EMBL" id="MDN5213211.1"/>
    </source>
</evidence>
<dbReference type="EMBL" id="JAUJEB010000002">
    <property type="protein sequence ID" value="MDN5213211.1"/>
    <property type="molecule type" value="Genomic_DNA"/>
</dbReference>
<comment type="caution">
    <text evidence="8">The sequence shown here is derived from an EMBL/GenBank/DDBJ whole genome shotgun (WGS) entry which is preliminary data.</text>
</comment>
<dbReference type="InterPro" id="IPR050131">
    <property type="entry name" value="Peptidase_S8_subtilisin-like"/>
</dbReference>
<dbReference type="InterPro" id="IPR023828">
    <property type="entry name" value="Peptidase_S8_Ser-AS"/>
</dbReference>
<gene>
    <name evidence="8" type="ORF">QQ020_14175</name>
</gene>
<protein>
    <submittedName>
        <fullName evidence="8">S8 family serine peptidase</fullName>
    </submittedName>
</protein>
<feature type="active site" description="Charge relay system" evidence="5">
    <location>
        <position position="244"/>
    </location>
</feature>
<evidence type="ECO:0000313" key="9">
    <source>
        <dbReference type="Proteomes" id="UP001172083"/>
    </source>
</evidence>
<reference evidence="8" key="1">
    <citation type="submission" date="2023-06" db="EMBL/GenBank/DDBJ databases">
        <title>Genomic of Agaribacillus aureum.</title>
        <authorList>
            <person name="Wang G."/>
        </authorList>
    </citation>
    <scope>NUCLEOTIDE SEQUENCE</scope>
    <source>
        <strain evidence="8">BMA12</strain>
    </source>
</reference>
<dbReference type="PANTHER" id="PTHR43806">
    <property type="entry name" value="PEPTIDASE S8"/>
    <property type="match status" value="1"/>
</dbReference>
<keyword evidence="2 5" id="KW-0645">Protease</keyword>
<evidence type="ECO:0000256" key="4">
    <source>
        <dbReference type="ARBA" id="ARBA00022825"/>
    </source>
</evidence>
<evidence type="ECO:0000259" key="7">
    <source>
        <dbReference type="Pfam" id="PF00082"/>
    </source>
</evidence>
<dbReference type="PANTHER" id="PTHR43806:SF11">
    <property type="entry name" value="CEREVISIN-RELATED"/>
    <property type="match status" value="1"/>
</dbReference>
<dbReference type="Pfam" id="PF00082">
    <property type="entry name" value="Peptidase_S8"/>
    <property type="match status" value="1"/>
</dbReference>
<dbReference type="Gene3D" id="3.40.50.200">
    <property type="entry name" value="Peptidase S8/S53 domain"/>
    <property type="match status" value="1"/>
</dbReference>
<organism evidence="8 9">
    <name type="scientific">Agaribacillus aureus</name>
    <dbReference type="NCBI Taxonomy" id="3051825"/>
    <lineage>
        <taxon>Bacteria</taxon>
        <taxon>Pseudomonadati</taxon>
        <taxon>Bacteroidota</taxon>
        <taxon>Cytophagia</taxon>
        <taxon>Cytophagales</taxon>
        <taxon>Splendidivirgaceae</taxon>
        <taxon>Agaribacillus</taxon>
    </lineage>
</organism>
<dbReference type="PROSITE" id="PS51892">
    <property type="entry name" value="SUBTILASE"/>
    <property type="match status" value="1"/>
</dbReference>
<dbReference type="RefSeq" id="WP_346758551.1">
    <property type="nucleotide sequence ID" value="NZ_JAUJEB010000002.1"/>
</dbReference>
<keyword evidence="3 5" id="KW-0378">Hydrolase</keyword>
<feature type="domain" description="Peptidase S8/S53" evidence="7">
    <location>
        <begin position="52"/>
        <end position="298"/>
    </location>
</feature>
<dbReference type="Proteomes" id="UP001172083">
    <property type="component" value="Unassembled WGS sequence"/>
</dbReference>
<dbReference type="PROSITE" id="PS00138">
    <property type="entry name" value="SUBTILASE_SER"/>
    <property type="match status" value="1"/>
</dbReference>
<dbReference type="SUPFAM" id="SSF52743">
    <property type="entry name" value="Subtilisin-like"/>
    <property type="match status" value="1"/>
</dbReference>
<accession>A0ABT8L7K9</accession>
<dbReference type="PROSITE" id="PS00137">
    <property type="entry name" value="SUBTILASE_HIS"/>
    <property type="match status" value="1"/>
</dbReference>
<name>A0ABT8L7K9_9BACT</name>
<dbReference type="InterPro" id="IPR023827">
    <property type="entry name" value="Peptidase_S8_Asp-AS"/>
</dbReference>
<feature type="active site" description="Charge relay system" evidence="5">
    <location>
        <position position="61"/>
    </location>
</feature>
<evidence type="ECO:0000256" key="2">
    <source>
        <dbReference type="ARBA" id="ARBA00022670"/>
    </source>
</evidence>
<feature type="active site" description="Charge relay system" evidence="5">
    <location>
        <position position="94"/>
    </location>
</feature>
<sequence length="310" mass="33574">MSTNLTENVISIPSTLIRKSFRDYPNSELLGQNLDQGLIDREIPSVWNFSQGKGVKIAILDTGVALNHPDLRGNIAKVKNFTKSIVGVYDIDGHGTHIAGIVSALRNNINYVGVAPKSKLYIGKTLNDNGKGNPKNLIKGIKWAIKNKVNVLSLSLAFDDNIKEVEDAIDKAIENEIIVVCAAGKLVSEIQFPGKYDPVITVGISLGDEVAKISPQGKELDILAPGISVKSTEPYGEGVRSGTSMAAPFVSGVIALYLAKYKKELKGKKNIHSFIKNKLRGTASQKTEPNPNIYYGHGIIDPIKFILSQP</sequence>
<dbReference type="InterPro" id="IPR036852">
    <property type="entry name" value="Peptidase_S8/S53_dom_sf"/>
</dbReference>
<dbReference type="PRINTS" id="PR00723">
    <property type="entry name" value="SUBTILISIN"/>
</dbReference>
<keyword evidence="9" id="KW-1185">Reference proteome</keyword>
<evidence type="ECO:0000256" key="1">
    <source>
        <dbReference type="ARBA" id="ARBA00011073"/>
    </source>
</evidence>
<keyword evidence="4 5" id="KW-0720">Serine protease</keyword>
<dbReference type="InterPro" id="IPR022398">
    <property type="entry name" value="Peptidase_S8_His-AS"/>
</dbReference>
<evidence type="ECO:0000256" key="6">
    <source>
        <dbReference type="RuleBase" id="RU003355"/>
    </source>
</evidence>
<dbReference type="InterPro" id="IPR000209">
    <property type="entry name" value="Peptidase_S8/S53_dom"/>
</dbReference>
<evidence type="ECO:0000256" key="5">
    <source>
        <dbReference type="PROSITE-ProRule" id="PRU01240"/>
    </source>
</evidence>
<comment type="similarity">
    <text evidence="1 5 6">Belongs to the peptidase S8 family.</text>
</comment>
<evidence type="ECO:0000256" key="3">
    <source>
        <dbReference type="ARBA" id="ARBA00022801"/>
    </source>
</evidence>
<dbReference type="PROSITE" id="PS00136">
    <property type="entry name" value="SUBTILASE_ASP"/>
    <property type="match status" value="1"/>
</dbReference>
<dbReference type="InterPro" id="IPR015500">
    <property type="entry name" value="Peptidase_S8_subtilisin-rel"/>
</dbReference>
<proteinExistence type="inferred from homology"/>